<keyword evidence="4 9" id="KW-0479">Metal-binding</keyword>
<dbReference type="InterPro" id="IPR047213">
    <property type="entry name" value="TPP_PYR_PDC_IPDC-like"/>
</dbReference>
<dbReference type="CDD" id="cd07038">
    <property type="entry name" value="TPP_PYR_PDC_IPDC_like"/>
    <property type="match status" value="1"/>
</dbReference>
<evidence type="ECO:0000256" key="2">
    <source>
        <dbReference type="ARBA" id="ARBA00001964"/>
    </source>
</evidence>
<dbReference type="Pfam" id="PF00205">
    <property type="entry name" value="TPP_enzyme_M"/>
    <property type="match status" value="1"/>
</dbReference>
<dbReference type="Proteomes" id="UP000182264">
    <property type="component" value="Chromosome"/>
</dbReference>
<feature type="binding site" evidence="9">
    <location>
        <position position="436"/>
    </location>
    <ligand>
        <name>Mg(2+)</name>
        <dbReference type="ChEBI" id="CHEBI:18420"/>
    </ligand>
</feature>
<evidence type="ECO:0000313" key="15">
    <source>
        <dbReference type="Proteomes" id="UP000182264"/>
    </source>
</evidence>
<evidence type="ECO:0000256" key="9">
    <source>
        <dbReference type="PIRSR" id="PIRSR036565-2"/>
    </source>
</evidence>
<dbReference type="InterPro" id="IPR029061">
    <property type="entry name" value="THDP-binding"/>
</dbReference>
<dbReference type="GO" id="GO:0030976">
    <property type="term" value="F:thiamine pyrophosphate binding"/>
    <property type="evidence" value="ECO:0007669"/>
    <property type="project" value="InterPro"/>
</dbReference>
<evidence type="ECO:0000256" key="10">
    <source>
        <dbReference type="RuleBase" id="RU362132"/>
    </source>
</evidence>
<dbReference type="InterPro" id="IPR011766">
    <property type="entry name" value="TPP_enzyme_TPP-bd"/>
</dbReference>
<dbReference type="OrthoDB" id="2254214at2"/>
<dbReference type="InterPro" id="IPR012110">
    <property type="entry name" value="PDC/IPDC-like"/>
</dbReference>
<sequence>METQPKTVSEYLIRRLADYGVEHIFGVPGDYVLQFFQQLENSPLRVINTCDEQGAGFAADAYARLRGLGVVCVTYCVGGLKIVNSTAQAFAEKSPLVVISGAPGLSERWRNPLLHHKVRDFDTQLQIFRQLTVAATDLTEVENGCCEIDRVLAAAVRYKRPVYIELPRDLTTATCSCPRDPMPPPEASDPQALREALDEAVRRITRACRPVLIAGIEIQRFGLQQSFLEFVHKTGIPFATTPLSKSTLSEDHPLFLGVYAGAVGKEETRQAVENSDCLIMLGAFMTDVNLGIFTARLDQALTISSASDGSCMAFHRYPDVFLTDFLQGLCDADIVALSGRVPVDRPKLEPSPAFETRDEPITIRRLFVCLETVIDGRMVLLADPGEAMFAAIDLTIRHPAVFLAPAYYTSMGFAVPGAIGAQLARPDLRPLVLVGDGAFQMTGMEISTAARFGLSPIVVVLNNSGYGTERPMTDGGFNDIPAWRYSRLPEAIGSGLGFEVFTETQFAEALKAALDNSLVPTVIDVHLDANDHSPALKRLTDALGAKVRASAKLSE</sequence>
<comment type="cofactor">
    <cofactor evidence="2">
        <name>thiamine diphosphate</name>
        <dbReference type="ChEBI" id="CHEBI:58937"/>
    </cofactor>
</comment>
<dbReference type="AlphaFoldDB" id="A0A1L3GEX9"/>
<keyword evidence="5" id="KW-0210">Decarboxylase</keyword>
<dbReference type="RefSeq" id="WP_072286367.1">
    <property type="nucleotide sequence ID" value="NZ_CP015455.1"/>
</dbReference>
<dbReference type="SUPFAM" id="SSF52518">
    <property type="entry name" value="Thiamin diphosphate-binding fold (THDP-binding)"/>
    <property type="match status" value="2"/>
</dbReference>
<evidence type="ECO:0000256" key="6">
    <source>
        <dbReference type="ARBA" id="ARBA00022842"/>
    </source>
</evidence>
<evidence type="ECO:0000259" key="12">
    <source>
        <dbReference type="Pfam" id="PF02775"/>
    </source>
</evidence>
<dbReference type="PANTHER" id="PTHR43452:SF30">
    <property type="entry name" value="PYRUVATE DECARBOXYLASE ISOZYME 1-RELATED"/>
    <property type="match status" value="1"/>
</dbReference>
<accession>A0A1L3GEX9</accession>
<dbReference type="SUPFAM" id="SSF52467">
    <property type="entry name" value="DHS-like NAD/FAD-binding domain"/>
    <property type="match status" value="1"/>
</dbReference>
<dbReference type="Pfam" id="PF02776">
    <property type="entry name" value="TPP_enzyme_N"/>
    <property type="match status" value="1"/>
</dbReference>
<keyword evidence="7 10" id="KW-0786">Thiamine pyrophosphate</keyword>
<dbReference type="InterPro" id="IPR012000">
    <property type="entry name" value="Thiamin_PyroP_enz_cen_dom"/>
</dbReference>
<evidence type="ECO:0000259" key="11">
    <source>
        <dbReference type="Pfam" id="PF00205"/>
    </source>
</evidence>
<keyword evidence="15" id="KW-1185">Reference proteome</keyword>
<evidence type="ECO:0000256" key="1">
    <source>
        <dbReference type="ARBA" id="ARBA00001920"/>
    </source>
</evidence>
<reference evidence="14 15" key="1">
    <citation type="journal article" date="2017" name="Genome Announc.">
        <title>Complete Genome Sequences of Two Acetylene-Fermenting Pelobacter acetylenicus Strains.</title>
        <authorList>
            <person name="Sutton J.M."/>
            <person name="Baesman S.M."/>
            <person name="Fierst J.L."/>
            <person name="Poret-Peterson A.T."/>
            <person name="Oremland R.S."/>
            <person name="Dunlap D.S."/>
            <person name="Akob D.M."/>
        </authorList>
    </citation>
    <scope>NUCLEOTIDE SEQUENCE [LARGE SCALE GENOMIC DNA]</scope>
    <source>
        <strain evidence="14 15">DSM 3247</strain>
    </source>
</reference>
<evidence type="ECO:0000256" key="5">
    <source>
        <dbReference type="ARBA" id="ARBA00022793"/>
    </source>
</evidence>
<dbReference type="InterPro" id="IPR012001">
    <property type="entry name" value="Thiamin_PyroP_enz_TPP-bd_dom"/>
</dbReference>
<feature type="binding site" evidence="9">
    <location>
        <position position="465"/>
    </location>
    <ligand>
        <name>Mg(2+)</name>
        <dbReference type="ChEBI" id="CHEBI:18420"/>
    </ligand>
</feature>
<dbReference type="PROSITE" id="PS00187">
    <property type="entry name" value="TPP_ENZYMES"/>
    <property type="match status" value="1"/>
</dbReference>
<dbReference type="STRING" id="29542.A6070_14025"/>
<evidence type="ECO:0000256" key="3">
    <source>
        <dbReference type="ARBA" id="ARBA00007812"/>
    </source>
</evidence>
<evidence type="ECO:0000313" key="14">
    <source>
        <dbReference type="EMBL" id="APG24526.1"/>
    </source>
</evidence>
<feature type="binding site" evidence="9">
    <location>
        <position position="463"/>
    </location>
    <ligand>
        <name>Mg(2+)</name>
        <dbReference type="ChEBI" id="CHEBI:18420"/>
    </ligand>
</feature>
<protein>
    <submittedName>
        <fullName evidence="14">Preprotein translocase subunit Tim44</fullName>
    </submittedName>
</protein>
<dbReference type="InterPro" id="IPR000399">
    <property type="entry name" value="TPP-bd_CS"/>
</dbReference>
<keyword evidence="8" id="KW-0456">Lyase</keyword>
<dbReference type="GO" id="GO:0000949">
    <property type="term" value="P:aromatic amino acid family catabolic process to alcohol via Ehrlich pathway"/>
    <property type="evidence" value="ECO:0007669"/>
    <property type="project" value="TreeGrafter"/>
</dbReference>
<dbReference type="Pfam" id="PF02775">
    <property type="entry name" value="TPP_enzyme_C"/>
    <property type="match status" value="1"/>
</dbReference>
<gene>
    <name evidence="14" type="ORF">A7E75_05385</name>
</gene>
<dbReference type="KEGG" id="pace:A6070_14025"/>
<dbReference type="CDD" id="cd02005">
    <property type="entry name" value="TPP_PDC_IPDC"/>
    <property type="match status" value="1"/>
</dbReference>
<organism evidence="14 15">
    <name type="scientific">Syntrophotalea acetylenica</name>
    <name type="common">Pelobacter acetylenicus</name>
    <dbReference type="NCBI Taxonomy" id="29542"/>
    <lineage>
        <taxon>Bacteria</taxon>
        <taxon>Pseudomonadati</taxon>
        <taxon>Thermodesulfobacteriota</taxon>
        <taxon>Desulfuromonadia</taxon>
        <taxon>Desulfuromonadales</taxon>
        <taxon>Syntrophotaleaceae</taxon>
        <taxon>Syntrophotalea</taxon>
    </lineage>
</organism>
<dbReference type="PIRSF" id="PIRSF036565">
    <property type="entry name" value="Pyruvt_ip_decrb"/>
    <property type="match status" value="1"/>
</dbReference>
<dbReference type="PANTHER" id="PTHR43452">
    <property type="entry name" value="PYRUVATE DECARBOXYLASE"/>
    <property type="match status" value="1"/>
</dbReference>
<evidence type="ECO:0000256" key="4">
    <source>
        <dbReference type="ARBA" id="ARBA00022723"/>
    </source>
</evidence>
<evidence type="ECO:0000256" key="8">
    <source>
        <dbReference type="ARBA" id="ARBA00023239"/>
    </source>
</evidence>
<dbReference type="Gene3D" id="3.40.50.1220">
    <property type="entry name" value="TPP-binding domain"/>
    <property type="match status" value="1"/>
</dbReference>
<dbReference type="GO" id="GO:0005829">
    <property type="term" value="C:cytosol"/>
    <property type="evidence" value="ECO:0007669"/>
    <property type="project" value="TreeGrafter"/>
</dbReference>
<proteinExistence type="inferred from homology"/>
<dbReference type="GO" id="GO:0004737">
    <property type="term" value="F:pyruvate decarboxylase activity"/>
    <property type="evidence" value="ECO:0007669"/>
    <property type="project" value="TreeGrafter"/>
</dbReference>
<dbReference type="GO" id="GO:0000287">
    <property type="term" value="F:magnesium ion binding"/>
    <property type="evidence" value="ECO:0007669"/>
    <property type="project" value="InterPro"/>
</dbReference>
<name>A0A1L3GEX9_SYNAC</name>
<dbReference type="InterPro" id="IPR047214">
    <property type="entry name" value="TPP_PDC_IPDC"/>
</dbReference>
<keyword evidence="6 9" id="KW-0460">Magnesium</keyword>
<dbReference type="InterPro" id="IPR029035">
    <property type="entry name" value="DHS-like_NAD/FAD-binding_dom"/>
</dbReference>
<feature type="domain" description="Thiamine pyrophosphate enzyme N-terminal TPP-binding" evidence="13">
    <location>
        <begin position="7"/>
        <end position="109"/>
    </location>
</feature>
<comment type="cofactor">
    <cofactor evidence="1">
        <name>a metal cation</name>
        <dbReference type="ChEBI" id="CHEBI:25213"/>
    </cofactor>
</comment>
<feature type="domain" description="Thiamine pyrophosphate enzyme TPP-binding" evidence="12">
    <location>
        <begin position="393"/>
        <end position="525"/>
    </location>
</feature>
<evidence type="ECO:0000256" key="7">
    <source>
        <dbReference type="ARBA" id="ARBA00023052"/>
    </source>
</evidence>
<comment type="cofactor">
    <cofactor evidence="9">
        <name>Mg(2+)</name>
        <dbReference type="ChEBI" id="CHEBI:18420"/>
    </cofactor>
    <text evidence="9">Binds 1 Mg(2+) per subunit.</text>
</comment>
<dbReference type="EMBL" id="CP015518">
    <property type="protein sequence ID" value="APG24526.1"/>
    <property type="molecule type" value="Genomic_DNA"/>
</dbReference>
<evidence type="ECO:0000259" key="13">
    <source>
        <dbReference type="Pfam" id="PF02776"/>
    </source>
</evidence>
<feature type="domain" description="Thiamine pyrophosphate enzyme central" evidence="11">
    <location>
        <begin position="197"/>
        <end position="290"/>
    </location>
</feature>
<dbReference type="Gene3D" id="3.40.50.970">
    <property type="match status" value="2"/>
</dbReference>
<comment type="similarity">
    <text evidence="3 10">Belongs to the TPP enzyme family.</text>
</comment>